<dbReference type="Gene3D" id="3.40.462.20">
    <property type="match status" value="1"/>
</dbReference>
<protein>
    <recommendedName>
        <fullName evidence="6">FAD-binding PCMH-type domain-containing protein</fullName>
    </recommendedName>
</protein>
<feature type="domain" description="FAD-binding PCMH-type" evidence="6">
    <location>
        <begin position="50"/>
        <end position="222"/>
    </location>
</feature>
<keyword evidence="3" id="KW-0285">Flavoprotein</keyword>
<dbReference type="InterPro" id="IPR036318">
    <property type="entry name" value="FAD-bd_PCMH-like_sf"/>
</dbReference>
<dbReference type="AlphaFoldDB" id="R4XGU1"/>
<dbReference type="GO" id="GO:0016491">
    <property type="term" value="F:oxidoreductase activity"/>
    <property type="evidence" value="ECO:0007669"/>
    <property type="project" value="UniProtKB-KW"/>
</dbReference>
<comment type="similarity">
    <text evidence="2">Belongs to the oxygen-dependent FAD-linked oxidoreductase family.</text>
</comment>
<evidence type="ECO:0000259" key="6">
    <source>
        <dbReference type="PROSITE" id="PS51387"/>
    </source>
</evidence>
<dbReference type="OrthoDB" id="9996127at2759"/>
<dbReference type="Gene3D" id="3.30.465.10">
    <property type="match status" value="1"/>
</dbReference>
<comment type="caution">
    <text evidence="7">The sequence shown here is derived from an EMBL/GenBank/DDBJ whole genome shotgun (WGS) entry which is preliminary data.</text>
</comment>
<keyword evidence="4" id="KW-0274">FAD</keyword>
<accession>R4XGU1</accession>
<gene>
    <name evidence="7" type="ORF">TAPDE_005462</name>
</gene>
<dbReference type="PANTHER" id="PTHR42973">
    <property type="entry name" value="BINDING OXIDOREDUCTASE, PUTATIVE (AFU_ORTHOLOGUE AFUA_1G17690)-RELATED"/>
    <property type="match status" value="1"/>
</dbReference>
<dbReference type="Proteomes" id="UP000013776">
    <property type="component" value="Unassembled WGS sequence"/>
</dbReference>
<name>R4XGU1_TAPDE</name>
<proteinExistence type="inferred from homology"/>
<dbReference type="EMBL" id="CAHR02000341">
    <property type="protein sequence ID" value="CCG84902.1"/>
    <property type="molecule type" value="Genomic_DNA"/>
</dbReference>
<evidence type="ECO:0000256" key="4">
    <source>
        <dbReference type="ARBA" id="ARBA00022827"/>
    </source>
</evidence>
<dbReference type="GO" id="GO:0071949">
    <property type="term" value="F:FAD binding"/>
    <property type="evidence" value="ECO:0007669"/>
    <property type="project" value="InterPro"/>
</dbReference>
<evidence type="ECO:0000256" key="5">
    <source>
        <dbReference type="ARBA" id="ARBA00023002"/>
    </source>
</evidence>
<comment type="cofactor">
    <cofactor evidence="1">
        <name>FAD</name>
        <dbReference type="ChEBI" id="CHEBI:57692"/>
    </cofactor>
</comment>
<dbReference type="SUPFAM" id="SSF56176">
    <property type="entry name" value="FAD-binding/transporter-associated domain-like"/>
    <property type="match status" value="1"/>
</dbReference>
<organism evidence="7 8">
    <name type="scientific">Taphrina deformans (strain PYCC 5710 / ATCC 11124 / CBS 356.35 / IMI 108563 / JCM 9778 / NBRC 8474)</name>
    <name type="common">Peach leaf curl fungus</name>
    <name type="synonym">Lalaria deformans</name>
    <dbReference type="NCBI Taxonomy" id="1097556"/>
    <lineage>
        <taxon>Eukaryota</taxon>
        <taxon>Fungi</taxon>
        <taxon>Dikarya</taxon>
        <taxon>Ascomycota</taxon>
        <taxon>Taphrinomycotina</taxon>
        <taxon>Taphrinomycetes</taxon>
        <taxon>Taphrinales</taxon>
        <taxon>Taphrinaceae</taxon>
        <taxon>Taphrina</taxon>
    </lineage>
</organism>
<dbReference type="VEuPathDB" id="FungiDB:TAPDE_005462"/>
<dbReference type="Pfam" id="PF08031">
    <property type="entry name" value="BBE"/>
    <property type="match status" value="1"/>
</dbReference>
<evidence type="ECO:0000256" key="3">
    <source>
        <dbReference type="ARBA" id="ARBA00022630"/>
    </source>
</evidence>
<keyword evidence="8" id="KW-1185">Reference proteome</keyword>
<keyword evidence="5" id="KW-0560">Oxidoreductase</keyword>
<evidence type="ECO:0000256" key="1">
    <source>
        <dbReference type="ARBA" id="ARBA00001974"/>
    </source>
</evidence>
<dbReference type="Pfam" id="PF01565">
    <property type="entry name" value="FAD_binding_4"/>
    <property type="match status" value="1"/>
</dbReference>
<dbReference type="InterPro" id="IPR016166">
    <property type="entry name" value="FAD-bd_PCMH"/>
</dbReference>
<dbReference type="STRING" id="1097556.R4XGU1"/>
<dbReference type="PROSITE" id="PS51387">
    <property type="entry name" value="FAD_PCMH"/>
    <property type="match status" value="1"/>
</dbReference>
<evidence type="ECO:0000313" key="8">
    <source>
        <dbReference type="Proteomes" id="UP000013776"/>
    </source>
</evidence>
<dbReference type="InterPro" id="IPR012951">
    <property type="entry name" value="BBE"/>
</dbReference>
<dbReference type="InterPro" id="IPR050416">
    <property type="entry name" value="FAD-linked_Oxidoreductase"/>
</dbReference>
<sequence>MVGVNHPLASFPSEATCETLNTKVAQRSVNGNKRRRFGGNQSMPSNLASLSCYDDHASTFRPKDPLEVSSILKLTSEHNFTASVLNSKGTGTHGDARGGEIVIDLSSRHFQRIEIDHDAMTVTVGGGVTSRMLDIALCSESLTTPLVGYTVGLGAFLSGGFGFSSRLHGLTVDNILDVEVVLADGSVLHANAYNHIDLFWALKGCGTGFGVITGLKLRCYPLVNSVSANIIFPFERSTAADLMKHWRDCLEGVPDEVYSNFVMAAGPAASEPVAILQICHLGDEDVGMPIIDRMAAFSGTKYHFKDCGEITYLRQQELVEAVLKGAAVEKSQTPENQVKYLLDGNVLADLTDEVIEESSLRFLDEAPAGSIWCFELFGGSLAKTTDNCIPSETRAGKFHAASILRVPADDQDAWHNDEAGRDWIRSTISKVTTGGPLPSFLPTSSTDAREAKRYHDVIRGSYGHENWSRLKKLKKQYDSKNCFRYGFDAGMLGLEEQLVDGL</sequence>
<evidence type="ECO:0000256" key="2">
    <source>
        <dbReference type="ARBA" id="ARBA00005466"/>
    </source>
</evidence>
<dbReference type="PANTHER" id="PTHR42973:SF39">
    <property type="entry name" value="FAD-BINDING PCMH-TYPE DOMAIN-CONTAINING PROTEIN"/>
    <property type="match status" value="1"/>
</dbReference>
<dbReference type="InterPro" id="IPR006094">
    <property type="entry name" value="Oxid_FAD_bind_N"/>
</dbReference>
<dbReference type="InterPro" id="IPR016169">
    <property type="entry name" value="FAD-bd_PCMH_sub2"/>
</dbReference>
<reference evidence="7 8" key="1">
    <citation type="journal article" date="2013" name="MBio">
        <title>Genome sequencing of the plant pathogen Taphrina deformans, the causal agent of peach leaf curl.</title>
        <authorList>
            <person name="Cisse O.H."/>
            <person name="Almeida J.M.G.C.F."/>
            <person name="Fonseca A."/>
            <person name="Kumar A.A."/>
            <person name="Salojaervi J."/>
            <person name="Overmyer K."/>
            <person name="Hauser P.M."/>
            <person name="Pagni M."/>
        </authorList>
    </citation>
    <scope>NUCLEOTIDE SEQUENCE [LARGE SCALE GENOMIC DNA]</scope>
    <source>
        <strain evidence="8">PYCC 5710 / ATCC 11124 / CBS 356.35 / IMI 108563 / JCM 9778 / NBRC 8474</strain>
    </source>
</reference>
<dbReference type="eggNOG" id="ENOG502RKCK">
    <property type="taxonomic scope" value="Eukaryota"/>
</dbReference>
<evidence type="ECO:0000313" key="7">
    <source>
        <dbReference type="EMBL" id="CCG84902.1"/>
    </source>
</evidence>